<evidence type="ECO:0000313" key="6">
    <source>
        <dbReference type="Proteomes" id="UP000295301"/>
    </source>
</evidence>
<keyword evidence="6" id="KW-1185">Reference proteome</keyword>
<organism evidence="5 6">
    <name type="scientific">Antarcticimicrobium luteum</name>
    <dbReference type="NCBI Taxonomy" id="2547397"/>
    <lineage>
        <taxon>Bacteria</taxon>
        <taxon>Pseudomonadati</taxon>
        <taxon>Pseudomonadota</taxon>
        <taxon>Alphaproteobacteria</taxon>
        <taxon>Rhodobacterales</taxon>
        <taxon>Paracoccaceae</taxon>
        <taxon>Antarcticimicrobium</taxon>
    </lineage>
</organism>
<proteinExistence type="inferred from homology"/>
<dbReference type="OrthoDB" id="7438987at2"/>
<dbReference type="InterPro" id="IPR050221">
    <property type="entry name" value="26S_Proteasome_ATPase"/>
</dbReference>
<dbReference type="GO" id="GO:0016887">
    <property type="term" value="F:ATP hydrolysis activity"/>
    <property type="evidence" value="ECO:0007669"/>
    <property type="project" value="InterPro"/>
</dbReference>
<dbReference type="InterPro" id="IPR003959">
    <property type="entry name" value="ATPase_AAA_core"/>
</dbReference>
<dbReference type="SMART" id="SM00382">
    <property type="entry name" value="AAA"/>
    <property type="match status" value="1"/>
</dbReference>
<dbReference type="PANTHER" id="PTHR23073">
    <property type="entry name" value="26S PROTEASOME REGULATORY SUBUNIT"/>
    <property type="match status" value="1"/>
</dbReference>
<name>A0A4R5VFD4_9RHOB</name>
<evidence type="ECO:0000256" key="2">
    <source>
        <dbReference type="ARBA" id="ARBA00022741"/>
    </source>
</evidence>
<accession>A0A4R5VFD4</accession>
<dbReference type="InterPro" id="IPR003593">
    <property type="entry name" value="AAA+_ATPase"/>
</dbReference>
<dbReference type="RefSeq" id="WP_133358584.1">
    <property type="nucleotide sequence ID" value="NZ_SMUV01000051.1"/>
</dbReference>
<dbReference type="Pfam" id="PF00004">
    <property type="entry name" value="AAA"/>
    <property type="match status" value="1"/>
</dbReference>
<evidence type="ECO:0000259" key="4">
    <source>
        <dbReference type="SMART" id="SM00382"/>
    </source>
</evidence>
<dbReference type="Gene3D" id="1.10.8.60">
    <property type="match status" value="1"/>
</dbReference>
<dbReference type="EMBL" id="SMUV01000051">
    <property type="protein sequence ID" value="TDK50999.1"/>
    <property type="molecule type" value="Genomic_DNA"/>
</dbReference>
<reference evidence="5 6" key="1">
    <citation type="submission" date="2019-03" db="EMBL/GenBank/DDBJ databases">
        <title>Ruegeria lutea sp. nov., a novel strain, isolated from marine sediment, the Masan Bay, South Korea.</title>
        <authorList>
            <person name="Kim J."/>
            <person name="Kim D.-Y."/>
            <person name="Lee S.-S."/>
        </authorList>
    </citation>
    <scope>NUCLEOTIDE SEQUENCE [LARGE SCALE GENOMIC DNA]</scope>
    <source>
        <strain evidence="5 6">318-1</strain>
    </source>
</reference>
<dbReference type="GO" id="GO:0005524">
    <property type="term" value="F:ATP binding"/>
    <property type="evidence" value="ECO:0007669"/>
    <property type="project" value="UniProtKB-KW"/>
</dbReference>
<dbReference type="InterPro" id="IPR027417">
    <property type="entry name" value="P-loop_NTPase"/>
</dbReference>
<gene>
    <name evidence="5" type="ORF">E1832_04735</name>
</gene>
<dbReference type="Proteomes" id="UP000295301">
    <property type="component" value="Unassembled WGS sequence"/>
</dbReference>
<dbReference type="Gene3D" id="3.40.50.300">
    <property type="entry name" value="P-loop containing nucleotide triphosphate hydrolases"/>
    <property type="match status" value="1"/>
</dbReference>
<keyword evidence="2" id="KW-0547">Nucleotide-binding</keyword>
<sequence length="328" mass="37898">MARGELMKKLLLNYGRDDEFRAVVEQIITEEEKKNNKVLARGLRKALDGLSSSTAPKEFSRLVPFPDDANEFIQRVEPRFSPEDIQLSIENVSLFSGLIEEYRKSDMIKRNGLPVRSKLLFCGPPGTGKTLCAEIFAGQLGLPFFHVKLDRLISSFLGETASNIRKTFEFARRQPSVLFFDEFDALARSREEGNDHSELRRVVNSLLIFIDQIQPSGFLIAATNLDGQLDPAIWRRFDEVVWFDHPDENMTRKYLINAMKNVTLDFDIEDMVQSTTDYSYAELEKICNQAKKLAVLARRKTISKKHFREAIRYADRRRMRIRKLTHKA</sequence>
<dbReference type="SUPFAM" id="SSF52540">
    <property type="entry name" value="P-loop containing nucleoside triphosphate hydrolases"/>
    <property type="match status" value="1"/>
</dbReference>
<comment type="caution">
    <text evidence="5">The sequence shown here is derived from an EMBL/GenBank/DDBJ whole genome shotgun (WGS) entry which is preliminary data.</text>
</comment>
<feature type="domain" description="AAA+ ATPase" evidence="4">
    <location>
        <begin position="115"/>
        <end position="247"/>
    </location>
</feature>
<dbReference type="AlphaFoldDB" id="A0A4R5VFD4"/>
<evidence type="ECO:0000256" key="3">
    <source>
        <dbReference type="ARBA" id="ARBA00022840"/>
    </source>
</evidence>
<evidence type="ECO:0000256" key="1">
    <source>
        <dbReference type="ARBA" id="ARBA00006914"/>
    </source>
</evidence>
<dbReference type="CDD" id="cd19481">
    <property type="entry name" value="RecA-like_protease"/>
    <property type="match status" value="1"/>
</dbReference>
<comment type="similarity">
    <text evidence="1">Belongs to the AAA ATPase family.</text>
</comment>
<keyword evidence="3 5" id="KW-0067">ATP-binding</keyword>
<protein>
    <submittedName>
        <fullName evidence="5">ATP-binding protein</fullName>
    </submittedName>
</protein>
<evidence type="ECO:0000313" key="5">
    <source>
        <dbReference type="EMBL" id="TDK50999.1"/>
    </source>
</evidence>